<name>A0A1D6LEY5_MAIZE</name>
<gene>
    <name evidence="1" type="ORF">ZEAMMB73_Zm00001d035192</name>
</gene>
<dbReference type="EMBL" id="CM000782">
    <property type="protein sequence ID" value="AQK78505.1"/>
    <property type="molecule type" value="Genomic_DNA"/>
</dbReference>
<protein>
    <submittedName>
        <fullName evidence="1">Uncharacterized protein</fullName>
    </submittedName>
</protein>
<organism evidence="1">
    <name type="scientific">Zea mays</name>
    <name type="common">Maize</name>
    <dbReference type="NCBI Taxonomy" id="4577"/>
    <lineage>
        <taxon>Eukaryota</taxon>
        <taxon>Viridiplantae</taxon>
        <taxon>Streptophyta</taxon>
        <taxon>Embryophyta</taxon>
        <taxon>Tracheophyta</taxon>
        <taxon>Spermatophyta</taxon>
        <taxon>Magnoliopsida</taxon>
        <taxon>Liliopsida</taxon>
        <taxon>Poales</taxon>
        <taxon>Poaceae</taxon>
        <taxon>PACMAD clade</taxon>
        <taxon>Panicoideae</taxon>
        <taxon>Andropogonodae</taxon>
        <taxon>Andropogoneae</taxon>
        <taxon>Tripsacinae</taxon>
        <taxon>Zea</taxon>
    </lineage>
</organism>
<accession>A0A1D6LEY5</accession>
<dbReference type="AlphaFoldDB" id="A0A1D6LEY5"/>
<reference evidence="1" key="1">
    <citation type="submission" date="2015-12" db="EMBL/GenBank/DDBJ databases">
        <title>Update maize B73 reference genome by single molecule sequencing technologies.</title>
        <authorList>
            <consortium name="Maize Genome Sequencing Project"/>
            <person name="Ware D."/>
        </authorList>
    </citation>
    <scope>NUCLEOTIDE SEQUENCE</scope>
    <source>
        <tissue evidence="1">Seedling</tissue>
    </source>
</reference>
<sequence length="106" mass="12191">MWNPTLVNSSVAKARLKPTGTILEIGPGVETSPSAPSMRCYKQQKNIAYMVLMSELILRVIKGLKLIERCLLLKFVASQTTDKPFRTGHRRRLELVFWFKHQVVFM</sequence>
<proteinExistence type="predicted"/>
<dbReference type="InParanoid" id="A0A1D6LEY5"/>
<evidence type="ECO:0000313" key="1">
    <source>
        <dbReference type="EMBL" id="AQK78505.1"/>
    </source>
</evidence>